<dbReference type="EMBL" id="CM031820">
    <property type="protein sequence ID" value="KAG6633673.1"/>
    <property type="molecule type" value="Genomic_DNA"/>
</dbReference>
<evidence type="ECO:0000313" key="2">
    <source>
        <dbReference type="EMBL" id="KAG6633673.1"/>
    </source>
</evidence>
<dbReference type="AlphaFoldDB" id="A0A8T1NXI2"/>
<evidence type="ECO:0000256" key="1">
    <source>
        <dbReference type="SAM" id="SignalP"/>
    </source>
</evidence>
<name>A0A8T1NXI2_CARIL</name>
<reference evidence="2" key="1">
    <citation type="submission" date="2020-12" db="EMBL/GenBank/DDBJ databases">
        <title>WGS assembly of Carya illinoinensis cv. Pawnee.</title>
        <authorList>
            <person name="Platts A."/>
            <person name="Shu S."/>
            <person name="Wright S."/>
            <person name="Barry K."/>
            <person name="Edger P."/>
            <person name="Pires J.C."/>
            <person name="Schmutz J."/>
        </authorList>
    </citation>
    <scope>NUCLEOTIDE SEQUENCE</scope>
    <source>
        <tissue evidence="2">Leaf</tissue>
    </source>
</reference>
<proteinExistence type="predicted"/>
<evidence type="ECO:0000313" key="3">
    <source>
        <dbReference type="Proteomes" id="UP000811609"/>
    </source>
</evidence>
<feature type="chain" id="PRO_5035776848" evidence="1">
    <location>
        <begin position="19"/>
        <end position="55"/>
    </location>
</feature>
<keyword evidence="3" id="KW-1185">Reference proteome</keyword>
<accession>A0A8T1NXI2</accession>
<keyword evidence="1" id="KW-0732">Signal</keyword>
<sequence length="55" mass="6425">MHLCMCLWYWLNLHSSTSMQGSCELFVACVRQREDVHALVYRCVYLVCTCVHDIG</sequence>
<protein>
    <submittedName>
        <fullName evidence="2">Uncharacterized protein</fullName>
    </submittedName>
</protein>
<comment type="caution">
    <text evidence="2">The sequence shown here is derived from an EMBL/GenBank/DDBJ whole genome shotgun (WGS) entry which is preliminary data.</text>
</comment>
<gene>
    <name evidence="2" type="ORF">CIPAW_12G065200</name>
</gene>
<dbReference type="Proteomes" id="UP000811609">
    <property type="component" value="Chromosome 12"/>
</dbReference>
<feature type="signal peptide" evidence="1">
    <location>
        <begin position="1"/>
        <end position="18"/>
    </location>
</feature>
<organism evidence="2 3">
    <name type="scientific">Carya illinoinensis</name>
    <name type="common">Pecan</name>
    <dbReference type="NCBI Taxonomy" id="32201"/>
    <lineage>
        <taxon>Eukaryota</taxon>
        <taxon>Viridiplantae</taxon>
        <taxon>Streptophyta</taxon>
        <taxon>Embryophyta</taxon>
        <taxon>Tracheophyta</taxon>
        <taxon>Spermatophyta</taxon>
        <taxon>Magnoliopsida</taxon>
        <taxon>eudicotyledons</taxon>
        <taxon>Gunneridae</taxon>
        <taxon>Pentapetalae</taxon>
        <taxon>rosids</taxon>
        <taxon>fabids</taxon>
        <taxon>Fagales</taxon>
        <taxon>Juglandaceae</taxon>
        <taxon>Carya</taxon>
    </lineage>
</organism>